<dbReference type="Pfam" id="PF00535">
    <property type="entry name" value="Glycos_transf_2"/>
    <property type="match status" value="1"/>
</dbReference>
<feature type="domain" description="Glycosyltransferase 2-like" evidence="6">
    <location>
        <begin position="15"/>
        <end position="132"/>
    </location>
</feature>
<dbReference type="AlphaFoldDB" id="H6RL17"/>
<dbReference type="InterPro" id="IPR001173">
    <property type="entry name" value="Glyco_trans_2-like"/>
</dbReference>
<dbReference type="Gene3D" id="3.90.550.10">
    <property type="entry name" value="Spore Coat Polysaccharide Biosynthesis Protein SpsA, Chain A"/>
    <property type="match status" value="1"/>
</dbReference>
<dbReference type="PANTHER" id="PTHR43179:SF12">
    <property type="entry name" value="GALACTOFURANOSYLTRANSFERASE GLFT2"/>
    <property type="match status" value="1"/>
</dbReference>
<dbReference type="HOGENOM" id="CLU_023845_4_0_11"/>
<dbReference type="Proteomes" id="UP000007517">
    <property type="component" value="Chromosome"/>
</dbReference>
<feature type="compositionally biased region" description="Basic and acidic residues" evidence="5">
    <location>
        <begin position="150"/>
        <end position="170"/>
    </location>
</feature>
<dbReference type="eggNOG" id="COG1216">
    <property type="taxonomic scope" value="Bacteria"/>
</dbReference>
<proteinExistence type="inferred from homology"/>
<dbReference type="Pfam" id="PF13641">
    <property type="entry name" value="Glyco_tranf_2_3"/>
    <property type="match status" value="1"/>
</dbReference>
<evidence type="ECO:0000259" key="6">
    <source>
        <dbReference type="Pfam" id="PF00535"/>
    </source>
</evidence>
<sequence>MTAPTSAGDRTPAVSVLVVDWNGGDLLLRCLQSVTEDAGRPGVPTTEVVVVDNASTDGAADRAQERFPGLIVLRQESNLGFAGGANAGIRAARGAVIVLVNNDAEVRGGFLEAVTAALDAPGNEDVAAVTGRVLLAGWYRPLPADAAPEEGLRGHDGSRWGRADERDPGARRLTNSTGNEMTRSGNGRDRDWLAPADQQPAGSQVFGFNGGCVALRRRALDDVGLFDDRLFMYFEDTELSWRLRRAGWRIMHEPGAVTVHQHAASSGTATAFFQVANARNRLVVSLGQAPWAVVLRGLARTGYRLLVGPHRGRTARAVLQALALVPWAVRRRRETDRRARLSRREVAGWLVAD</sequence>
<feature type="region of interest" description="Disordered" evidence="5">
    <location>
        <begin position="146"/>
        <end position="196"/>
    </location>
</feature>
<dbReference type="GO" id="GO:0016757">
    <property type="term" value="F:glycosyltransferase activity"/>
    <property type="evidence" value="ECO:0007669"/>
    <property type="project" value="UniProtKB-KW"/>
</dbReference>
<dbReference type="PANTHER" id="PTHR43179">
    <property type="entry name" value="RHAMNOSYLTRANSFERASE WBBL"/>
    <property type="match status" value="1"/>
</dbReference>
<keyword evidence="3" id="KW-0328">Glycosyltransferase</keyword>
<dbReference type="EMBL" id="FO117623">
    <property type="protein sequence ID" value="CCG04984.1"/>
    <property type="molecule type" value="Genomic_DNA"/>
</dbReference>
<dbReference type="SUPFAM" id="SSF53448">
    <property type="entry name" value="Nucleotide-diphospho-sugar transferases"/>
    <property type="match status" value="1"/>
</dbReference>
<dbReference type="STRING" id="1146883.BLASA_4158"/>
<evidence type="ECO:0000313" key="7">
    <source>
        <dbReference type="EMBL" id="CCG04984.1"/>
    </source>
</evidence>
<dbReference type="InterPro" id="IPR029044">
    <property type="entry name" value="Nucleotide-diphossugar_trans"/>
</dbReference>
<comment type="similarity">
    <text evidence="2">Belongs to the glycosyltransferase 2 family.</text>
</comment>
<reference evidence="7 8" key="1">
    <citation type="journal article" date="2012" name="J. Bacteriol.">
        <title>Genome Sequence of Blastococcus saxobsidens DD2, a Stone-Inhabiting Bacterium.</title>
        <authorList>
            <person name="Chouaia B."/>
            <person name="Crotti E."/>
            <person name="Brusetti L."/>
            <person name="Daffonchio D."/>
            <person name="Essoussi I."/>
            <person name="Nouioui I."/>
            <person name="Sbissi I."/>
            <person name="Ghodhbane-Gtari F."/>
            <person name="Gtari M."/>
            <person name="Vacherie B."/>
            <person name="Barbe V."/>
            <person name="Medigue C."/>
            <person name="Gury J."/>
            <person name="Pujic P."/>
            <person name="Normand P."/>
        </authorList>
    </citation>
    <scope>NUCLEOTIDE SEQUENCE [LARGE SCALE GENOMIC DNA]</scope>
    <source>
        <strain evidence="7 8">DD2</strain>
    </source>
</reference>
<protein>
    <submittedName>
        <fullName evidence="7">Predicted glycosyltransferase</fullName>
    </submittedName>
</protein>
<evidence type="ECO:0000256" key="3">
    <source>
        <dbReference type="ARBA" id="ARBA00022676"/>
    </source>
</evidence>
<evidence type="ECO:0000256" key="4">
    <source>
        <dbReference type="ARBA" id="ARBA00022679"/>
    </source>
</evidence>
<dbReference type="RefSeq" id="WP_014377856.1">
    <property type="nucleotide sequence ID" value="NC_016943.1"/>
</dbReference>
<evidence type="ECO:0000256" key="2">
    <source>
        <dbReference type="ARBA" id="ARBA00006739"/>
    </source>
</evidence>
<evidence type="ECO:0000256" key="1">
    <source>
        <dbReference type="ARBA" id="ARBA00004776"/>
    </source>
</evidence>
<gene>
    <name evidence="7" type="ordered locus">BLASA_4158</name>
</gene>
<reference evidence="8" key="2">
    <citation type="submission" date="2012-02" db="EMBL/GenBank/DDBJ databases">
        <title>Complete genome sequence of Blastococcus saxobsidens strain DD2.</title>
        <authorList>
            <person name="Genoscope."/>
        </authorList>
    </citation>
    <scope>NUCLEOTIDE SEQUENCE [LARGE SCALE GENOMIC DNA]</scope>
    <source>
        <strain evidence="8">DD2</strain>
    </source>
</reference>
<evidence type="ECO:0000313" key="8">
    <source>
        <dbReference type="Proteomes" id="UP000007517"/>
    </source>
</evidence>
<evidence type="ECO:0000256" key="5">
    <source>
        <dbReference type="SAM" id="MobiDB-lite"/>
    </source>
</evidence>
<keyword evidence="8" id="KW-1185">Reference proteome</keyword>
<dbReference type="KEGG" id="bsd:BLASA_4158"/>
<organism evidence="7 8">
    <name type="scientific">Blastococcus saxobsidens (strain DD2)</name>
    <dbReference type="NCBI Taxonomy" id="1146883"/>
    <lineage>
        <taxon>Bacteria</taxon>
        <taxon>Bacillati</taxon>
        <taxon>Actinomycetota</taxon>
        <taxon>Actinomycetes</taxon>
        <taxon>Geodermatophilales</taxon>
        <taxon>Geodermatophilaceae</taxon>
        <taxon>Blastococcus</taxon>
    </lineage>
</organism>
<name>H6RL17_BLASD</name>
<keyword evidence="4 7" id="KW-0808">Transferase</keyword>
<dbReference type="CDD" id="cd04186">
    <property type="entry name" value="GT_2_like_c"/>
    <property type="match status" value="1"/>
</dbReference>
<comment type="pathway">
    <text evidence="1">Cell wall biogenesis; cell wall polysaccharide biosynthesis.</text>
</comment>
<feature type="compositionally biased region" description="Polar residues" evidence="5">
    <location>
        <begin position="173"/>
        <end position="185"/>
    </location>
</feature>
<accession>H6RL17</accession>